<evidence type="ECO:0000259" key="3">
    <source>
        <dbReference type="Pfam" id="PF02737"/>
    </source>
</evidence>
<organism evidence="4 5">
    <name type="scientific">Parahaliea aestuarii</name>
    <dbReference type="NCBI Taxonomy" id="1852021"/>
    <lineage>
        <taxon>Bacteria</taxon>
        <taxon>Pseudomonadati</taxon>
        <taxon>Pseudomonadota</taxon>
        <taxon>Gammaproteobacteria</taxon>
        <taxon>Cellvibrionales</taxon>
        <taxon>Halieaceae</taxon>
        <taxon>Parahaliea</taxon>
    </lineage>
</organism>
<dbReference type="InterPro" id="IPR006108">
    <property type="entry name" value="3HC_DH_C"/>
</dbReference>
<dbReference type="InterPro" id="IPR008927">
    <property type="entry name" value="6-PGluconate_DH-like_C_sf"/>
</dbReference>
<evidence type="ECO:0000256" key="1">
    <source>
        <dbReference type="ARBA" id="ARBA00023002"/>
    </source>
</evidence>
<evidence type="ECO:0000313" key="5">
    <source>
        <dbReference type="Proteomes" id="UP000321933"/>
    </source>
</evidence>
<proteinExistence type="predicted"/>
<dbReference type="SUPFAM" id="SSF48179">
    <property type="entry name" value="6-phosphogluconate dehydrogenase C-terminal domain-like"/>
    <property type="match status" value="1"/>
</dbReference>
<comment type="caution">
    <text evidence="4">The sequence shown here is derived from an EMBL/GenBank/DDBJ whole genome shotgun (WGS) entry which is preliminary data.</text>
</comment>
<dbReference type="GO" id="GO:0070403">
    <property type="term" value="F:NAD+ binding"/>
    <property type="evidence" value="ECO:0007669"/>
    <property type="project" value="InterPro"/>
</dbReference>
<keyword evidence="1" id="KW-0560">Oxidoreductase</keyword>
<dbReference type="PANTHER" id="PTHR48075">
    <property type="entry name" value="3-HYDROXYACYL-COA DEHYDROGENASE FAMILY PROTEIN"/>
    <property type="match status" value="1"/>
</dbReference>
<dbReference type="EMBL" id="VRYZ01000001">
    <property type="protein sequence ID" value="TXS94491.1"/>
    <property type="molecule type" value="Genomic_DNA"/>
</dbReference>
<reference evidence="4 5" key="1">
    <citation type="submission" date="2019-08" db="EMBL/GenBank/DDBJ databases">
        <title>Parahaliea maris sp. nov., isolated from the surface seawater.</title>
        <authorList>
            <person name="Liu Y."/>
        </authorList>
    </citation>
    <scope>NUCLEOTIDE SEQUENCE [LARGE SCALE GENOMIC DNA]</scope>
    <source>
        <strain evidence="4 5">S2-26</strain>
    </source>
</reference>
<evidence type="ECO:0000313" key="4">
    <source>
        <dbReference type="EMBL" id="TXS94491.1"/>
    </source>
</evidence>
<dbReference type="InterPro" id="IPR013328">
    <property type="entry name" value="6PGD_dom2"/>
</dbReference>
<accession>A0A5C9A5P5</accession>
<dbReference type="Gene3D" id="3.40.50.720">
    <property type="entry name" value="NAD(P)-binding Rossmann-like Domain"/>
    <property type="match status" value="1"/>
</dbReference>
<feature type="domain" description="3-hydroxyacyl-CoA dehydrogenase NAD binding" evidence="3">
    <location>
        <begin position="13"/>
        <end position="186"/>
    </location>
</feature>
<dbReference type="SUPFAM" id="SSF51735">
    <property type="entry name" value="NAD(P)-binding Rossmann-fold domains"/>
    <property type="match status" value="1"/>
</dbReference>
<feature type="domain" description="3-hydroxyacyl-CoA dehydrogenase C-terminal" evidence="2">
    <location>
        <begin position="192"/>
        <end position="262"/>
    </location>
</feature>
<dbReference type="Pfam" id="PF00725">
    <property type="entry name" value="3HCDH"/>
    <property type="match status" value="1"/>
</dbReference>
<dbReference type="InterPro" id="IPR036291">
    <property type="entry name" value="NAD(P)-bd_dom_sf"/>
</dbReference>
<keyword evidence="5" id="KW-1185">Reference proteome</keyword>
<dbReference type="OrthoDB" id="9803287at2"/>
<dbReference type="GO" id="GO:0006631">
    <property type="term" value="P:fatty acid metabolic process"/>
    <property type="evidence" value="ECO:0007669"/>
    <property type="project" value="InterPro"/>
</dbReference>
<dbReference type="PANTHER" id="PTHR48075:SF5">
    <property type="entry name" value="3-HYDROXYBUTYRYL-COA DEHYDROGENASE"/>
    <property type="match status" value="1"/>
</dbReference>
<dbReference type="RefSeq" id="WP_148062347.1">
    <property type="nucleotide sequence ID" value="NZ_VRYZ01000001.1"/>
</dbReference>
<dbReference type="Pfam" id="PF02737">
    <property type="entry name" value="3HCDH_N"/>
    <property type="match status" value="1"/>
</dbReference>
<name>A0A5C9A5P5_9GAMM</name>
<dbReference type="InterPro" id="IPR006176">
    <property type="entry name" value="3-OHacyl-CoA_DH_NAD-bd"/>
</dbReference>
<evidence type="ECO:0000259" key="2">
    <source>
        <dbReference type="Pfam" id="PF00725"/>
    </source>
</evidence>
<dbReference type="GO" id="GO:0016616">
    <property type="term" value="F:oxidoreductase activity, acting on the CH-OH group of donors, NAD or NADP as acceptor"/>
    <property type="evidence" value="ECO:0007669"/>
    <property type="project" value="InterPro"/>
</dbReference>
<dbReference type="Gene3D" id="1.10.1040.10">
    <property type="entry name" value="N-(1-d-carboxylethyl)-l-norvaline Dehydrogenase, domain 2"/>
    <property type="match status" value="1"/>
</dbReference>
<gene>
    <name evidence="4" type="ORF">FVW59_00805</name>
</gene>
<dbReference type="AlphaFoldDB" id="A0A5C9A5P5"/>
<dbReference type="Proteomes" id="UP000321933">
    <property type="component" value="Unassembled WGS sequence"/>
</dbReference>
<protein>
    <submittedName>
        <fullName evidence="4">L-carnitine dehydrogenase</fullName>
    </submittedName>
</protein>
<sequence length="323" mass="35704">MTTQRPHPEDVQTVGILGTGVIGGAWALHFLRMGKDVLVWDSAPGAEQRLREKVAEKWSVLEQLGLREGADPARLRFAASLESFCQNVDIIQESTPEHLPEKQALFAQLDALTPDHVVISSSTSGLLMTDIQQDCANPGRTVVCHPFNPPYMIPFCEVVGGEQSDDAAVDWAAEFFQLNGKQVARMERELPGFIGNRLQDAIWREALHMVDNGECSVADIDKAIAYGPGLRWAIMGPCANMALCGGEGGMQRMLDHFGPSLKEPWTRLEAPELTESLYRDMVDGFNASTGGRSMAQLAEELDDCLIRIQQVLREYRDSHGIER</sequence>